<dbReference type="InterPro" id="IPR005064">
    <property type="entry name" value="BUG"/>
</dbReference>
<dbReference type="Pfam" id="PF03401">
    <property type="entry name" value="TctC"/>
    <property type="match status" value="1"/>
</dbReference>
<comment type="similarity">
    <text evidence="1">Belongs to the UPF0065 (bug) family.</text>
</comment>
<accession>A0A4V2SKJ8</accession>
<dbReference type="EMBL" id="SLXH01000004">
    <property type="protein sequence ID" value="TCP19626.1"/>
    <property type="molecule type" value="Genomic_DNA"/>
</dbReference>
<protein>
    <submittedName>
        <fullName evidence="3">Tripartite-type tricarboxylate transporter receptor subunit TctC</fullName>
    </submittedName>
</protein>
<dbReference type="PANTHER" id="PTHR42928:SF5">
    <property type="entry name" value="BLR1237 PROTEIN"/>
    <property type="match status" value="1"/>
</dbReference>
<dbReference type="Gene3D" id="3.40.190.150">
    <property type="entry name" value="Bordetella uptake gene, domain 1"/>
    <property type="match status" value="1"/>
</dbReference>
<reference evidence="3 4" key="1">
    <citation type="submission" date="2019-03" db="EMBL/GenBank/DDBJ databases">
        <title>Genomic Encyclopedia of Type Strains, Phase IV (KMG-IV): sequencing the most valuable type-strain genomes for metagenomic binning, comparative biology and taxonomic classification.</title>
        <authorList>
            <person name="Goeker M."/>
        </authorList>
    </citation>
    <scope>NUCLEOTIDE SEQUENCE [LARGE SCALE GENOMIC DNA]</scope>
    <source>
        <strain evidence="3 4">DSM 1837</strain>
    </source>
</reference>
<comment type="caution">
    <text evidence="3">The sequence shown here is derived from an EMBL/GenBank/DDBJ whole genome shotgun (WGS) entry which is preliminary data.</text>
</comment>
<evidence type="ECO:0000256" key="2">
    <source>
        <dbReference type="SAM" id="SignalP"/>
    </source>
</evidence>
<dbReference type="OrthoDB" id="8678477at2"/>
<feature type="chain" id="PRO_5020254529" evidence="2">
    <location>
        <begin position="28"/>
        <end position="326"/>
    </location>
</feature>
<dbReference type="PANTHER" id="PTHR42928">
    <property type="entry name" value="TRICARBOXYLATE-BINDING PROTEIN"/>
    <property type="match status" value="1"/>
</dbReference>
<name>A0A4V2SKJ8_9BURK</name>
<organism evidence="3 4">
    <name type="scientific">Simplicispira metamorpha</name>
    <dbReference type="NCBI Taxonomy" id="80881"/>
    <lineage>
        <taxon>Bacteria</taxon>
        <taxon>Pseudomonadati</taxon>
        <taxon>Pseudomonadota</taxon>
        <taxon>Betaproteobacteria</taxon>
        <taxon>Burkholderiales</taxon>
        <taxon>Comamonadaceae</taxon>
        <taxon>Simplicispira</taxon>
    </lineage>
</organism>
<keyword evidence="3" id="KW-0675">Receptor</keyword>
<evidence type="ECO:0000313" key="4">
    <source>
        <dbReference type="Proteomes" id="UP000295182"/>
    </source>
</evidence>
<dbReference type="AlphaFoldDB" id="A0A4V2SKJ8"/>
<dbReference type="CDD" id="cd07012">
    <property type="entry name" value="PBP2_Bug_TTT"/>
    <property type="match status" value="1"/>
</dbReference>
<dbReference type="Proteomes" id="UP000295182">
    <property type="component" value="Unassembled WGS sequence"/>
</dbReference>
<evidence type="ECO:0000256" key="1">
    <source>
        <dbReference type="ARBA" id="ARBA00006987"/>
    </source>
</evidence>
<dbReference type="InterPro" id="IPR042100">
    <property type="entry name" value="Bug_dom1"/>
</dbReference>
<dbReference type="Gene3D" id="3.40.190.10">
    <property type="entry name" value="Periplasmic binding protein-like II"/>
    <property type="match status" value="1"/>
</dbReference>
<gene>
    <name evidence="3" type="ORF">EV674_10485</name>
</gene>
<keyword evidence="4" id="KW-1185">Reference proteome</keyword>
<dbReference type="RefSeq" id="WP_119011982.1">
    <property type="nucleotide sequence ID" value="NZ_QXNC01000002.1"/>
</dbReference>
<feature type="signal peptide" evidence="2">
    <location>
        <begin position="1"/>
        <end position="27"/>
    </location>
</feature>
<keyword evidence="2" id="KW-0732">Signal</keyword>
<evidence type="ECO:0000313" key="3">
    <source>
        <dbReference type="EMBL" id="TCP19626.1"/>
    </source>
</evidence>
<proteinExistence type="inferred from homology"/>
<sequence>MRPLLPTRRLALLALSACALAHTTLHAQSTDYPNKPVRFINAWAPGGPADVLARSLGDALQTQLKQPFITENKPGAAGNIGADMVAKSPADGYTVMFGIDTTFTINPHIYPTMPFKPGDLKPLMVLASSGMMVVAHPSTGFKSLSDMVAAGKAKGVNFSSAGSGSPGHLAAEILGDATGMKIQHIPYKGNTPASTAVLAGEVDGGILAAPTMLQHIKVGKITALAVTSRQRSKVAPDVPTVIEAGYPQLVQEILYMAMVPAATPEPVMQILQRGMLDALRRPDIQARLTTLDLQVDGAVGAAASKRLADLSAQYGRIAKATNMKVD</sequence>
<dbReference type="SUPFAM" id="SSF53850">
    <property type="entry name" value="Periplasmic binding protein-like II"/>
    <property type="match status" value="1"/>
</dbReference>
<dbReference type="PIRSF" id="PIRSF017082">
    <property type="entry name" value="YflP"/>
    <property type="match status" value="1"/>
</dbReference>